<keyword evidence="1" id="KW-0472">Membrane</keyword>
<feature type="transmembrane region" description="Helical" evidence="1">
    <location>
        <begin position="15"/>
        <end position="36"/>
    </location>
</feature>
<evidence type="ECO:0008006" key="4">
    <source>
        <dbReference type="Google" id="ProtNLM"/>
    </source>
</evidence>
<dbReference type="AlphaFoldDB" id="A0A174AF92"/>
<name>A0A174AF92_9FIRM</name>
<sequence>MSSKTKIIVLHMKEVVYTTVFLALAILLLVVFLIMFGSGKKESAKKPAASSTGSAESARYIPGIYTSTISLGDQTFDIQVDVEQDRITAISMNNLSETTAAMYPLMEPALDSIASQIYVNQTTEGLIYGEDNRYTSELLVMAIDQALDQARNPSATK</sequence>
<evidence type="ECO:0000313" key="2">
    <source>
        <dbReference type="EMBL" id="CUN87272.1"/>
    </source>
</evidence>
<reference evidence="2 3" key="1">
    <citation type="submission" date="2015-09" db="EMBL/GenBank/DDBJ databases">
        <authorList>
            <consortium name="Pathogen Informatics"/>
        </authorList>
    </citation>
    <scope>NUCLEOTIDE SEQUENCE [LARGE SCALE GENOMIC DNA]</scope>
    <source>
        <strain evidence="2 3">2789STDY5608849</strain>
    </source>
</reference>
<protein>
    <recommendedName>
        <fullName evidence="4">Major membrane immunogen, membrane-anchored lipoprotein</fullName>
    </recommendedName>
</protein>
<accession>A0A174AF92</accession>
<dbReference type="EMBL" id="CYYV01000004">
    <property type="protein sequence ID" value="CUN87272.1"/>
    <property type="molecule type" value="Genomic_DNA"/>
</dbReference>
<keyword evidence="1" id="KW-0812">Transmembrane</keyword>
<dbReference type="RefSeq" id="WP_055226560.1">
    <property type="nucleotide sequence ID" value="NZ_CABJFB010000012.1"/>
</dbReference>
<evidence type="ECO:0000313" key="3">
    <source>
        <dbReference type="Proteomes" id="UP000095706"/>
    </source>
</evidence>
<dbReference type="Proteomes" id="UP000095706">
    <property type="component" value="Unassembled WGS sequence"/>
</dbReference>
<organism evidence="2 3">
    <name type="scientific">Fusicatenibacter saccharivorans</name>
    <dbReference type="NCBI Taxonomy" id="1150298"/>
    <lineage>
        <taxon>Bacteria</taxon>
        <taxon>Bacillati</taxon>
        <taxon>Bacillota</taxon>
        <taxon>Clostridia</taxon>
        <taxon>Lachnospirales</taxon>
        <taxon>Lachnospiraceae</taxon>
        <taxon>Fusicatenibacter</taxon>
    </lineage>
</organism>
<evidence type="ECO:0000256" key="1">
    <source>
        <dbReference type="SAM" id="Phobius"/>
    </source>
</evidence>
<proteinExistence type="predicted"/>
<keyword evidence="1" id="KW-1133">Transmembrane helix</keyword>
<gene>
    <name evidence="2" type="ORF">ERS852406_00815</name>
</gene>